<evidence type="ECO:0008006" key="3">
    <source>
        <dbReference type="Google" id="ProtNLM"/>
    </source>
</evidence>
<dbReference type="RefSeq" id="WP_146828132.1">
    <property type="nucleotide sequence ID" value="NZ_BAAAYQ010000001.1"/>
</dbReference>
<dbReference type="OrthoDB" id="5144031at2"/>
<keyword evidence="2" id="KW-1185">Reference proteome</keyword>
<accession>A0A512HXT9</accession>
<gene>
    <name evidence="1" type="ORF">AFL01nite_25940</name>
</gene>
<dbReference type="AlphaFoldDB" id="A0A512HXT9"/>
<sequence length="393" mass="43332">MTIRSSFRFPPGARVIHVGPHKTGTTSLQRALHAGRDAVAAHGLHYAGPTSQPIDEVLSMLAVENPKPPFGAPANDRPWRRLVKEVREQGDRTVLVSSEFFADAREAAVRRAVAELGGESPYVLVTLRPLARIMPSQWQQYVQNGLKSGYVKWLRAMLREAETTTLTPSFWQRHRHDRLVARWAEVVGPERVVVVALDESDPDQLLRDVERLFSLPAGTLESPVSDNRSLTWPEIELIRQFNRQFAKSGLPRSVHHHAIRFGTARYLQQRTPAPDEPRLLTPRWAAREAADLGARMAESITASGVHVVGDLASLGAMPTSGLRRKGEGPPDASLPPELGAAALMGLVHASGLPEVVGHGKVHGSIIGAQPVPTKGFARAAWRRTRDRVRRMVR</sequence>
<proteinExistence type="predicted"/>
<dbReference type="EMBL" id="BJZQ01000016">
    <property type="protein sequence ID" value="GEO90267.1"/>
    <property type="molecule type" value="Genomic_DNA"/>
</dbReference>
<dbReference type="Gene3D" id="3.40.50.300">
    <property type="entry name" value="P-loop containing nucleotide triphosphate hydrolases"/>
    <property type="match status" value="1"/>
</dbReference>
<organism evidence="1 2">
    <name type="scientific">Aeromicrobium flavum</name>
    <dbReference type="NCBI Taxonomy" id="416568"/>
    <lineage>
        <taxon>Bacteria</taxon>
        <taxon>Bacillati</taxon>
        <taxon>Actinomycetota</taxon>
        <taxon>Actinomycetes</taxon>
        <taxon>Propionibacteriales</taxon>
        <taxon>Nocardioidaceae</taxon>
        <taxon>Aeromicrobium</taxon>
    </lineage>
</organism>
<dbReference type="Proteomes" id="UP000321769">
    <property type="component" value="Unassembled WGS sequence"/>
</dbReference>
<comment type="caution">
    <text evidence="1">The sequence shown here is derived from an EMBL/GenBank/DDBJ whole genome shotgun (WGS) entry which is preliminary data.</text>
</comment>
<dbReference type="InterPro" id="IPR027417">
    <property type="entry name" value="P-loop_NTPase"/>
</dbReference>
<evidence type="ECO:0000313" key="1">
    <source>
        <dbReference type="EMBL" id="GEO90267.1"/>
    </source>
</evidence>
<name>A0A512HXT9_9ACTN</name>
<dbReference type="SUPFAM" id="SSF52540">
    <property type="entry name" value="P-loop containing nucleoside triphosphate hydrolases"/>
    <property type="match status" value="1"/>
</dbReference>
<evidence type="ECO:0000313" key="2">
    <source>
        <dbReference type="Proteomes" id="UP000321769"/>
    </source>
</evidence>
<reference evidence="1 2" key="1">
    <citation type="submission" date="2019-07" db="EMBL/GenBank/DDBJ databases">
        <title>Whole genome shotgun sequence of Aeromicrobium flavum NBRC 107625.</title>
        <authorList>
            <person name="Hosoyama A."/>
            <person name="Uohara A."/>
            <person name="Ohji S."/>
            <person name="Ichikawa N."/>
        </authorList>
    </citation>
    <scope>NUCLEOTIDE SEQUENCE [LARGE SCALE GENOMIC DNA]</scope>
    <source>
        <strain evidence="1 2">NBRC 107625</strain>
    </source>
</reference>
<protein>
    <recommendedName>
        <fullName evidence="3">Sulfotransferase family protein</fullName>
    </recommendedName>
</protein>